<protein>
    <submittedName>
        <fullName evidence="1">Uncharacterized protein</fullName>
    </submittedName>
</protein>
<dbReference type="AlphaFoldDB" id="A0A432GMD3"/>
<dbReference type="EMBL" id="QNZJ01000239">
    <property type="protein sequence ID" value="RTZ84998.1"/>
    <property type="molecule type" value="Genomic_DNA"/>
</dbReference>
<feature type="non-terminal residue" evidence="1">
    <location>
        <position position="105"/>
    </location>
</feature>
<evidence type="ECO:0000313" key="1">
    <source>
        <dbReference type="EMBL" id="RTZ84998.1"/>
    </source>
</evidence>
<reference evidence="1 2" key="1">
    <citation type="submission" date="2018-06" db="EMBL/GenBank/DDBJ databases">
        <title>Combined omics and stable isotope probing to characterize newly discovered Mariana Back-Arc vent microbial communities.</title>
        <authorList>
            <person name="Trembath-Reichert E."/>
            <person name="Huber J.A."/>
        </authorList>
    </citation>
    <scope>NUCLEOTIDE SEQUENCE [LARGE SCALE GENOMIC DNA]</scope>
    <source>
        <strain evidence="1">MAG 54</strain>
    </source>
</reference>
<evidence type="ECO:0000313" key="2">
    <source>
        <dbReference type="Proteomes" id="UP000287719"/>
    </source>
</evidence>
<proteinExistence type="predicted"/>
<organism evidence="1 2">
    <name type="scientific">SAR324 cluster bacterium</name>
    <dbReference type="NCBI Taxonomy" id="2024889"/>
    <lineage>
        <taxon>Bacteria</taxon>
        <taxon>Deltaproteobacteria</taxon>
        <taxon>SAR324 cluster</taxon>
    </lineage>
</organism>
<dbReference type="Proteomes" id="UP000287719">
    <property type="component" value="Unassembled WGS sequence"/>
</dbReference>
<gene>
    <name evidence="1" type="ORF">DSY95_05450</name>
</gene>
<comment type="caution">
    <text evidence="1">The sequence shown here is derived from an EMBL/GenBank/DDBJ whole genome shotgun (WGS) entry which is preliminary data.</text>
</comment>
<accession>A0A432GMD3</accession>
<name>A0A432GMD3_9DELT</name>
<sequence>MRKVQRNFESINEKLHVRRDPLEDIIVENMLLGYTYIDRLLGKNINLLHRRGLHHILELNHIVLCGGDLKTRKEFHQHLTATTDRFYSQKECNIGKVISVYNKWR</sequence>